<evidence type="ECO:0000313" key="2">
    <source>
        <dbReference type="EMBL" id="SFD78454.1"/>
    </source>
</evidence>
<reference evidence="3" key="1">
    <citation type="submission" date="2016-10" db="EMBL/GenBank/DDBJ databases">
        <authorList>
            <person name="Varghese N."/>
            <person name="Submissions S."/>
        </authorList>
    </citation>
    <scope>NUCLEOTIDE SEQUENCE [LARGE SCALE GENOMIC DNA]</scope>
    <source>
        <strain evidence="3">ATCC 25963</strain>
    </source>
</reference>
<organism evidence="2 3">
    <name type="scientific">Nannocystis exedens</name>
    <dbReference type="NCBI Taxonomy" id="54"/>
    <lineage>
        <taxon>Bacteria</taxon>
        <taxon>Pseudomonadati</taxon>
        <taxon>Myxococcota</taxon>
        <taxon>Polyangia</taxon>
        <taxon>Nannocystales</taxon>
        <taxon>Nannocystaceae</taxon>
        <taxon>Nannocystis</taxon>
    </lineage>
</organism>
<dbReference type="STRING" id="54.SAMN02745121_01577"/>
<evidence type="ECO:0000256" key="1">
    <source>
        <dbReference type="SAM" id="MobiDB-lite"/>
    </source>
</evidence>
<sequence>MTPAPSGPARRPRFACVEAPALATCLGKHAMPFRSRPRRPRERAPDGSAGSLLSGHGPRVLRASARGHPCPSNIRPRERPGRAAFTSAIPVSRDIRLPRPGAHASTGASARAATRLALGASRRVPRPGAHHLSSRTSLGPPGAAAPRPAPVTCPSGHPASSSRTLLTCPPGHPPRAAAPPGAHHLSSRTSAPSSSPRRRSARRSPPVLPDIRPASSRAAALAPRIGPGAHHLSSRTPPSPPPRGRGLRGCARSALCRRAARAARRLVPARRLPFRTPRPAPATGGRGLPARRAATLRA</sequence>
<dbReference type="Proteomes" id="UP000199400">
    <property type="component" value="Unassembled WGS sequence"/>
</dbReference>
<accession>A0A1I1V6B3</accession>
<proteinExistence type="predicted"/>
<feature type="compositionally biased region" description="Basic residues" evidence="1">
    <location>
        <begin position="123"/>
        <end position="133"/>
    </location>
</feature>
<name>A0A1I1V6B3_9BACT</name>
<dbReference type="AlphaFoldDB" id="A0A1I1V6B3"/>
<feature type="compositionally biased region" description="Low complexity" evidence="1">
    <location>
        <begin position="104"/>
        <end position="122"/>
    </location>
</feature>
<keyword evidence="3" id="KW-1185">Reference proteome</keyword>
<gene>
    <name evidence="2" type="ORF">SAMN02745121_01577</name>
</gene>
<feature type="compositionally biased region" description="Low complexity" evidence="1">
    <location>
        <begin position="212"/>
        <end position="224"/>
    </location>
</feature>
<feature type="region of interest" description="Disordered" evidence="1">
    <location>
        <begin position="267"/>
        <end position="298"/>
    </location>
</feature>
<evidence type="ECO:0000313" key="3">
    <source>
        <dbReference type="Proteomes" id="UP000199400"/>
    </source>
</evidence>
<feature type="region of interest" description="Disordered" evidence="1">
    <location>
        <begin position="27"/>
        <end position="249"/>
    </location>
</feature>
<protein>
    <submittedName>
        <fullName evidence="2">Uncharacterized protein</fullName>
    </submittedName>
</protein>
<feature type="compositionally biased region" description="Low complexity" evidence="1">
    <location>
        <begin position="178"/>
        <end position="195"/>
    </location>
</feature>
<dbReference type="EMBL" id="FOMX01000004">
    <property type="protein sequence ID" value="SFD78454.1"/>
    <property type="molecule type" value="Genomic_DNA"/>
</dbReference>